<dbReference type="InterPro" id="IPR032799">
    <property type="entry name" value="TAXi_C"/>
</dbReference>
<dbReference type="InterPro" id="IPR021109">
    <property type="entry name" value="Peptidase_aspartic_dom_sf"/>
</dbReference>
<dbReference type="OrthoDB" id="2747330at2759"/>
<feature type="active site" evidence="2">
    <location>
        <position position="138"/>
    </location>
</feature>
<dbReference type="Pfam" id="PF14543">
    <property type="entry name" value="TAXi_N"/>
    <property type="match status" value="1"/>
</dbReference>
<evidence type="ECO:0000259" key="4">
    <source>
        <dbReference type="PROSITE" id="PS51767"/>
    </source>
</evidence>
<dbReference type="InterPro" id="IPR001461">
    <property type="entry name" value="Aspartic_peptidase_A1"/>
</dbReference>
<keyword evidence="5" id="KW-0645">Protease</keyword>
<proteinExistence type="inferred from homology"/>
<dbReference type="InterPro" id="IPR032861">
    <property type="entry name" value="TAXi_N"/>
</dbReference>
<evidence type="ECO:0000256" key="1">
    <source>
        <dbReference type="ARBA" id="ARBA00007447"/>
    </source>
</evidence>
<dbReference type="PANTHER" id="PTHR13683:SF809">
    <property type="entry name" value="PEPTIDASE A1 DOMAIN-CONTAINING PROTEIN"/>
    <property type="match status" value="1"/>
</dbReference>
<dbReference type="Gene3D" id="2.40.70.10">
    <property type="entry name" value="Acid Proteases"/>
    <property type="match status" value="2"/>
</dbReference>
<dbReference type="PANTHER" id="PTHR13683">
    <property type="entry name" value="ASPARTYL PROTEASES"/>
    <property type="match status" value="1"/>
</dbReference>
<dbReference type="Pfam" id="PF14541">
    <property type="entry name" value="TAXi_C"/>
    <property type="match status" value="1"/>
</dbReference>
<dbReference type="GO" id="GO:0004190">
    <property type="term" value="F:aspartic-type endopeptidase activity"/>
    <property type="evidence" value="ECO:0007669"/>
    <property type="project" value="InterPro"/>
</dbReference>
<sequence>MEMGLPLFYALSILLYLASVAFAENTSPALCSSKFNTKCNSNSSSLHLTLYHPRNPRSPASISDVPISTILSHDEARVKSLALRFSKIPSSRPTSLDRHFDTKSVSDPLTPGGSVGLGNYVTQVGIGTPATSYVMVVDTGSSLSWMQCRPCTVSCHAQVGTVFNPKSSNTYRAITCSATECTSLRSATLNPSACSSNVCIYQASYGDSSFSVGYLSKDTLSLGSHFAFPNFTYGCGQDNEGLFGKSAGLIGLARNKLSLLSQLAPKLGYAFSYCLPTTKSTGFLSIGSYNNPAGFSYTPLVSSSLDDALYFLKLAYISVAGKPIAVPASAYGSIPTIIDSGTVITRLQSDVYTALSKAFLATMRGHKRADAYSILDTCFKGKVASTAVAAVALVFDGGATMKLRPENIMISLNNGKLTCLAFAPATSVSIIGNTQQQTFKVVYDVAGKRLGFAASGCR</sequence>
<dbReference type="Proteomes" id="UP000623129">
    <property type="component" value="Unassembled WGS sequence"/>
</dbReference>
<organism evidence="5 6">
    <name type="scientific">Carex littledalei</name>
    <dbReference type="NCBI Taxonomy" id="544730"/>
    <lineage>
        <taxon>Eukaryota</taxon>
        <taxon>Viridiplantae</taxon>
        <taxon>Streptophyta</taxon>
        <taxon>Embryophyta</taxon>
        <taxon>Tracheophyta</taxon>
        <taxon>Spermatophyta</taxon>
        <taxon>Magnoliopsida</taxon>
        <taxon>Liliopsida</taxon>
        <taxon>Poales</taxon>
        <taxon>Cyperaceae</taxon>
        <taxon>Cyperoideae</taxon>
        <taxon>Cariceae</taxon>
        <taxon>Carex</taxon>
        <taxon>Carex subgen. Euthyceras</taxon>
    </lineage>
</organism>
<dbReference type="EMBL" id="SWLB01000014">
    <property type="protein sequence ID" value="KAF3329788.1"/>
    <property type="molecule type" value="Genomic_DNA"/>
</dbReference>
<dbReference type="FunFam" id="2.40.70.10:FF:000031">
    <property type="entry name" value="Aspartyl protease AED1"/>
    <property type="match status" value="1"/>
</dbReference>
<protein>
    <submittedName>
        <fullName evidence="5">Protein ASPARTIC PROTEASE IN GUARD CELL 1-like protein</fullName>
    </submittedName>
</protein>
<feature type="active site" evidence="2">
    <location>
        <position position="339"/>
    </location>
</feature>
<feature type="signal peptide" evidence="3">
    <location>
        <begin position="1"/>
        <end position="23"/>
    </location>
</feature>
<name>A0A833VP02_9POAL</name>
<dbReference type="SUPFAM" id="SSF50630">
    <property type="entry name" value="Acid proteases"/>
    <property type="match status" value="1"/>
</dbReference>
<dbReference type="GO" id="GO:0006508">
    <property type="term" value="P:proteolysis"/>
    <property type="evidence" value="ECO:0007669"/>
    <property type="project" value="UniProtKB-KW"/>
</dbReference>
<evidence type="ECO:0000256" key="3">
    <source>
        <dbReference type="SAM" id="SignalP"/>
    </source>
</evidence>
<dbReference type="FunFam" id="2.40.70.10:FF:000013">
    <property type="entry name" value="Aspartyl protease AED1"/>
    <property type="match status" value="1"/>
</dbReference>
<comment type="caution">
    <text evidence="5">The sequence shown here is derived from an EMBL/GenBank/DDBJ whole genome shotgun (WGS) entry which is preliminary data.</text>
</comment>
<gene>
    <name evidence="5" type="ORF">FCM35_KLT05119</name>
</gene>
<dbReference type="InterPro" id="IPR033121">
    <property type="entry name" value="PEPTIDASE_A1"/>
</dbReference>
<dbReference type="PROSITE" id="PS51767">
    <property type="entry name" value="PEPTIDASE_A1"/>
    <property type="match status" value="1"/>
</dbReference>
<feature type="domain" description="Peptidase A1" evidence="4">
    <location>
        <begin position="120"/>
        <end position="453"/>
    </location>
</feature>
<keyword evidence="6" id="KW-1185">Reference proteome</keyword>
<reference evidence="5" key="1">
    <citation type="submission" date="2020-01" db="EMBL/GenBank/DDBJ databases">
        <title>Genome sequence of Kobresia littledalei, the first chromosome-level genome in the family Cyperaceae.</title>
        <authorList>
            <person name="Qu G."/>
        </authorList>
    </citation>
    <scope>NUCLEOTIDE SEQUENCE</scope>
    <source>
        <strain evidence="5">C.B.Clarke</strain>
        <tissue evidence="5">Leaf</tissue>
    </source>
</reference>
<dbReference type="PRINTS" id="PR00792">
    <property type="entry name" value="PEPSIN"/>
</dbReference>
<dbReference type="AlphaFoldDB" id="A0A833VP02"/>
<keyword evidence="5" id="KW-0378">Hydrolase</keyword>
<keyword evidence="3" id="KW-0732">Signal</keyword>
<accession>A0A833VP02</accession>
<evidence type="ECO:0000313" key="6">
    <source>
        <dbReference type="Proteomes" id="UP000623129"/>
    </source>
</evidence>
<evidence type="ECO:0000313" key="5">
    <source>
        <dbReference type="EMBL" id="KAF3329788.1"/>
    </source>
</evidence>
<evidence type="ECO:0000256" key="2">
    <source>
        <dbReference type="PIRSR" id="PIRSR601461-1"/>
    </source>
</evidence>
<feature type="chain" id="PRO_5032531683" evidence="3">
    <location>
        <begin position="24"/>
        <end position="458"/>
    </location>
</feature>
<comment type="similarity">
    <text evidence="1">Belongs to the peptidase A1 family.</text>
</comment>